<evidence type="ECO:0000313" key="2">
    <source>
        <dbReference type="EMBL" id="KAL1189134.1"/>
    </source>
</evidence>
<reference evidence="2 3" key="1">
    <citation type="submission" date="2024-04" db="EMBL/GenBank/DDBJ databases">
        <title>Genome assembly C_amara_ONT_v2.</title>
        <authorList>
            <person name="Yant L."/>
            <person name="Moore C."/>
            <person name="Slenker M."/>
        </authorList>
    </citation>
    <scope>NUCLEOTIDE SEQUENCE [LARGE SCALE GENOMIC DNA]</scope>
    <source>
        <tissue evidence="2">Leaf</tissue>
    </source>
</reference>
<feature type="compositionally biased region" description="Basic and acidic residues" evidence="1">
    <location>
        <begin position="85"/>
        <end position="106"/>
    </location>
</feature>
<evidence type="ECO:0000256" key="1">
    <source>
        <dbReference type="SAM" id="MobiDB-lite"/>
    </source>
</evidence>
<evidence type="ECO:0000313" key="3">
    <source>
        <dbReference type="Proteomes" id="UP001558713"/>
    </source>
</evidence>
<proteinExistence type="predicted"/>
<gene>
    <name evidence="2" type="ORF">V5N11_032549</name>
</gene>
<dbReference type="EMBL" id="JBANAX010000904">
    <property type="protein sequence ID" value="KAL1189134.1"/>
    <property type="molecule type" value="Genomic_DNA"/>
</dbReference>
<evidence type="ECO:0008006" key="4">
    <source>
        <dbReference type="Google" id="ProtNLM"/>
    </source>
</evidence>
<comment type="caution">
    <text evidence="2">The sequence shown here is derived from an EMBL/GenBank/DDBJ whole genome shotgun (WGS) entry which is preliminary data.</text>
</comment>
<name>A0ABD0ZD76_CARAN</name>
<sequence length="118" mass="13765">MAVFHDVFHVSLLRKCVRPGEHVIAEPTPDLQENLTIWGRPTHIICSKVNTVGQRQVQMIQVEWDCEGKQEVTWEPETVMKERFSKWFEKQPRQTSKKDKPRRGTDSRTNLHISGGEL</sequence>
<accession>A0ABD0ZD76</accession>
<feature type="region of interest" description="Disordered" evidence="1">
    <location>
        <begin position="85"/>
        <end position="118"/>
    </location>
</feature>
<protein>
    <recommendedName>
        <fullName evidence="4">Chromo domain-containing protein</fullName>
    </recommendedName>
</protein>
<keyword evidence="3" id="KW-1185">Reference proteome</keyword>
<dbReference type="Proteomes" id="UP001558713">
    <property type="component" value="Unassembled WGS sequence"/>
</dbReference>
<organism evidence="2 3">
    <name type="scientific">Cardamine amara subsp. amara</name>
    <dbReference type="NCBI Taxonomy" id="228776"/>
    <lineage>
        <taxon>Eukaryota</taxon>
        <taxon>Viridiplantae</taxon>
        <taxon>Streptophyta</taxon>
        <taxon>Embryophyta</taxon>
        <taxon>Tracheophyta</taxon>
        <taxon>Spermatophyta</taxon>
        <taxon>Magnoliopsida</taxon>
        <taxon>eudicotyledons</taxon>
        <taxon>Gunneridae</taxon>
        <taxon>Pentapetalae</taxon>
        <taxon>rosids</taxon>
        <taxon>malvids</taxon>
        <taxon>Brassicales</taxon>
        <taxon>Brassicaceae</taxon>
        <taxon>Cardamineae</taxon>
        <taxon>Cardamine</taxon>
    </lineage>
</organism>
<dbReference type="AlphaFoldDB" id="A0ABD0ZD76"/>